<sequence>MRREMVHPDSRLRRMIPALSLRSGALITAFLLSTSAGAQLLQTPAQTLAQSTLKGLTADGSVLRRGATTVTLDISGGYVVGVLTETDSLDDLARGVGAGWGLDETNLPKLKGNLSNPQLLTAARAGFVDTTDDSGTDLIALKVTGEGSGTRYAAYVAVNIWPDSAFPVTKAVTGSAAAPVTLRVFSDFQCPYCKQMWDKAMPAWRRDSATYRVMHYEFPLSFHRNAQGAAEASECAAAQGKFWPFADQLFANFSVWTPLDPKDAPAKYAAYAKAAGLDTAAFKTCVGQRTFKASVDAQVQAGLKVNVQGTPTVYLNGLKLSNYSDAREVARARAITTAQPSAASVIEARLKAFR</sequence>
<comment type="similarity">
    <text evidence="1">Belongs to the thioredoxin family. DsbA subfamily.</text>
</comment>
<dbReference type="Gene3D" id="3.40.30.10">
    <property type="entry name" value="Glutaredoxin"/>
    <property type="match status" value="1"/>
</dbReference>
<evidence type="ECO:0000313" key="8">
    <source>
        <dbReference type="Proteomes" id="UP000644548"/>
    </source>
</evidence>
<keyword evidence="4" id="KW-1015">Disulfide bond</keyword>
<dbReference type="InterPro" id="IPR036249">
    <property type="entry name" value="Thioredoxin-like_sf"/>
</dbReference>
<evidence type="ECO:0000256" key="5">
    <source>
        <dbReference type="ARBA" id="ARBA00023284"/>
    </source>
</evidence>
<protein>
    <recommendedName>
        <fullName evidence="6">Thioredoxin domain-containing protein</fullName>
    </recommendedName>
</protein>
<proteinExistence type="inferred from homology"/>
<reference evidence="8" key="1">
    <citation type="journal article" date="2019" name="Int. J. Syst. Evol. Microbiol.">
        <title>The Global Catalogue of Microorganisms (GCM) 10K type strain sequencing project: providing services to taxonomists for standard genome sequencing and annotation.</title>
        <authorList>
            <consortium name="The Broad Institute Genomics Platform"/>
            <consortium name="The Broad Institute Genome Sequencing Center for Infectious Disease"/>
            <person name="Wu L."/>
            <person name="Ma J."/>
        </authorList>
    </citation>
    <scope>NUCLEOTIDE SEQUENCE [LARGE SCALE GENOMIC DNA]</scope>
    <source>
        <strain evidence="8">JCM 31405</strain>
    </source>
</reference>
<dbReference type="SUPFAM" id="SSF52833">
    <property type="entry name" value="Thioredoxin-like"/>
    <property type="match status" value="1"/>
</dbReference>
<dbReference type="EMBL" id="BMQN01000002">
    <property type="protein sequence ID" value="GGR90027.1"/>
    <property type="molecule type" value="Genomic_DNA"/>
</dbReference>
<dbReference type="PANTHER" id="PTHR13887:SF14">
    <property type="entry name" value="DISULFIDE BOND FORMATION PROTEIN D"/>
    <property type="match status" value="1"/>
</dbReference>
<evidence type="ECO:0000256" key="2">
    <source>
        <dbReference type="ARBA" id="ARBA00022729"/>
    </source>
</evidence>
<keyword evidence="2" id="KW-0732">Signal</keyword>
<evidence type="ECO:0000259" key="6">
    <source>
        <dbReference type="PROSITE" id="PS51352"/>
    </source>
</evidence>
<name>A0ABQ2S2F1_9DEIO</name>
<dbReference type="PROSITE" id="PS51352">
    <property type="entry name" value="THIOREDOXIN_2"/>
    <property type="match status" value="1"/>
</dbReference>
<dbReference type="InterPro" id="IPR012336">
    <property type="entry name" value="Thioredoxin-like_fold"/>
</dbReference>
<keyword evidence="8" id="KW-1185">Reference proteome</keyword>
<dbReference type="Pfam" id="PF13462">
    <property type="entry name" value="Thioredoxin_4"/>
    <property type="match status" value="1"/>
</dbReference>
<dbReference type="InterPro" id="IPR013766">
    <property type="entry name" value="Thioredoxin_domain"/>
</dbReference>
<comment type="caution">
    <text evidence="7">The sequence shown here is derived from an EMBL/GenBank/DDBJ whole genome shotgun (WGS) entry which is preliminary data.</text>
</comment>
<feature type="domain" description="Thioredoxin" evidence="6">
    <location>
        <begin position="157"/>
        <end position="340"/>
    </location>
</feature>
<accession>A0ABQ2S2F1</accession>
<organism evidence="7 8">
    <name type="scientific">Deinococcus sedimenti</name>
    <dbReference type="NCBI Taxonomy" id="1867090"/>
    <lineage>
        <taxon>Bacteria</taxon>
        <taxon>Thermotogati</taxon>
        <taxon>Deinococcota</taxon>
        <taxon>Deinococci</taxon>
        <taxon>Deinococcales</taxon>
        <taxon>Deinococcaceae</taxon>
        <taxon>Deinococcus</taxon>
    </lineage>
</organism>
<evidence type="ECO:0000256" key="1">
    <source>
        <dbReference type="ARBA" id="ARBA00005791"/>
    </source>
</evidence>
<evidence type="ECO:0000313" key="7">
    <source>
        <dbReference type="EMBL" id="GGR90027.1"/>
    </source>
</evidence>
<gene>
    <name evidence="7" type="ORF">GCM10008960_16390</name>
</gene>
<dbReference type="PANTHER" id="PTHR13887">
    <property type="entry name" value="GLUTATHIONE S-TRANSFERASE KAPPA"/>
    <property type="match status" value="1"/>
</dbReference>
<dbReference type="Proteomes" id="UP000644548">
    <property type="component" value="Unassembled WGS sequence"/>
</dbReference>
<evidence type="ECO:0000256" key="3">
    <source>
        <dbReference type="ARBA" id="ARBA00023002"/>
    </source>
</evidence>
<evidence type="ECO:0000256" key="4">
    <source>
        <dbReference type="ARBA" id="ARBA00023157"/>
    </source>
</evidence>
<keyword evidence="5" id="KW-0676">Redox-active center</keyword>
<keyword evidence="3" id="KW-0560">Oxidoreductase</keyword>